<dbReference type="Proteomes" id="UP000694727">
    <property type="component" value="Unplaced"/>
</dbReference>
<sequence>MPVLERYFHSAELGRRWTAPEGALPSSPGSRPGCQQGPLPWDLPEMIRMVKLVWKSKSELQATKQRGFLENEDALHSFPGDVRLRGQTGVPAERRGSYPFIDFRLLNMLSVCTCCLLHHDDLGSSCISTRPLPKLFLVGSLAQPLVHNSLDLKFLWRPKSV</sequence>
<dbReference type="Proteomes" id="UP000694722">
    <property type="component" value="Unplaced"/>
</dbReference>
<dbReference type="Ensembl" id="ENSSSCT00040073924.1">
    <property type="protein sequence ID" value="ENSSSCP00040031680.1"/>
    <property type="gene ID" value="ENSSSCG00040054621.1"/>
</dbReference>
<protein>
    <submittedName>
        <fullName evidence="1">Phosphodiesterase 7B</fullName>
    </submittedName>
</protein>
<name>A0A8D0R0V0_PIG</name>
<reference evidence="1" key="1">
    <citation type="submission" date="2025-05" db="UniProtKB">
        <authorList>
            <consortium name="Ensembl"/>
        </authorList>
    </citation>
    <scope>IDENTIFICATION</scope>
</reference>
<dbReference type="AlphaFoldDB" id="A0A8D0R0V0"/>
<accession>A0A8D0R0V0</accession>
<evidence type="ECO:0000313" key="2">
    <source>
        <dbReference type="Proteomes" id="UP000694727"/>
    </source>
</evidence>
<organism evidence="1 2">
    <name type="scientific">Sus scrofa</name>
    <name type="common">Pig</name>
    <dbReference type="NCBI Taxonomy" id="9823"/>
    <lineage>
        <taxon>Eukaryota</taxon>
        <taxon>Metazoa</taxon>
        <taxon>Chordata</taxon>
        <taxon>Craniata</taxon>
        <taxon>Vertebrata</taxon>
        <taxon>Euteleostomi</taxon>
        <taxon>Mammalia</taxon>
        <taxon>Eutheria</taxon>
        <taxon>Laurasiatheria</taxon>
        <taxon>Artiodactyla</taxon>
        <taxon>Suina</taxon>
        <taxon>Suidae</taxon>
        <taxon>Sus</taxon>
    </lineage>
</organism>
<dbReference type="Ensembl" id="ENSSSCT00025018998.1">
    <property type="protein sequence ID" value="ENSSSCP00025007674.1"/>
    <property type="gene ID" value="ENSSSCG00025014062.1"/>
</dbReference>
<gene>
    <name evidence="1" type="primary">PDE7B</name>
</gene>
<evidence type="ECO:0000313" key="1">
    <source>
        <dbReference type="Ensembl" id="ENSSSCP00025007674.1"/>
    </source>
</evidence>
<proteinExistence type="predicted"/>